<dbReference type="EMBL" id="JBGNUJ010000013">
    <property type="protein sequence ID" value="KAL3951825.1"/>
    <property type="molecule type" value="Genomic_DNA"/>
</dbReference>
<keyword evidence="2" id="KW-1185">Reference proteome</keyword>
<accession>A0ACC4D6D6</accession>
<reference evidence="1" key="1">
    <citation type="submission" date="2024-12" db="EMBL/GenBank/DDBJ databases">
        <title>Comparative genomics and development of molecular markers within Purpureocillium lilacinum and among Purpureocillium species.</title>
        <authorList>
            <person name="Yeh Z.-Y."/>
            <person name="Ni N.-T."/>
            <person name="Lo P.-H."/>
            <person name="Mushyakhwo K."/>
            <person name="Lin C.-F."/>
            <person name="Nai Y.-S."/>
        </authorList>
    </citation>
    <scope>NUCLEOTIDE SEQUENCE</scope>
    <source>
        <strain evidence="1">NCHU-NPUST-175</strain>
    </source>
</reference>
<proteinExistence type="predicted"/>
<evidence type="ECO:0000313" key="2">
    <source>
        <dbReference type="Proteomes" id="UP001638806"/>
    </source>
</evidence>
<sequence length="83" mass="9317">MDGQKQQPAQAQAPQIQPCRYKTLGAGSYSVVKECVHIDTGRYYAAKVINKRLMAGREHMVGGTRMQMQAQDGRTQMRTETQT</sequence>
<gene>
    <name evidence="1" type="ORF">ACCO45_013542</name>
</gene>
<organism evidence="1 2">
    <name type="scientific">Purpureocillium lilacinum</name>
    <name type="common">Paecilomyces lilacinus</name>
    <dbReference type="NCBI Taxonomy" id="33203"/>
    <lineage>
        <taxon>Eukaryota</taxon>
        <taxon>Fungi</taxon>
        <taxon>Dikarya</taxon>
        <taxon>Ascomycota</taxon>
        <taxon>Pezizomycotina</taxon>
        <taxon>Sordariomycetes</taxon>
        <taxon>Hypocreomycetidae</taxon>
        <taxon>Hypocreales</taxon>
        <taxon>Ophiocordycipitaceae</taxon>
        <taxon>Purpureocillium</taxon>
    </lineage>
</organism>
<evidence type="ECO:0000313" key="1">
    <source>
        <dbReference type="EMBL" id="KAL3951825.1"/>
    </source>
</evidence>
<protein>
    <submittedName>
        <fullName evidence="1">Uncharacterized protein</fullName>
    </submittedName>
</protein>
<dbReference type="Proteomes" id="UP001638806">
    <property type="component" value="Unassembled WGS sequence"/>
</dbReference>
<comment type="caution">
    <text evidence="1">The sequence shown here is derived from an EMBL/GenBank/DDBJ whole genome shotgun (WGS) entry which is preliminary data.</text>
</comment>
<name>A0ACC4D6D6_PURLI</name>